<evidence type="ECO:0000256" key="3">
    <source>
        <dbReference type="ARBA" id="ARBA00022737"/>
    </source>
</evidence>
<dbReference type="InParanoid" id="A0A1X7VQC7"/>
<evidence type="ECO:0000256" key="5">
    <source>
        <dbReference type="ARBA" id="ARBA00022833"/>
    </source>
</evidence>
<dbReference type="Gene3D" id="3.30.1490.490">
    <property type="match status" value="1"/>
</dbReference>
<feature type="compositionally biased region" description="Basic residues" evidence="9">
    <location>
        <begin position="272"/>
        <end position="287"/>
    </location>
</feature>
<dbReference type="InterPro" id="IPR014898">
    <property type="entry name" value="Znf_C2H2_LYAR"/>
</dbReference>
<keyword evidence="7" id="KW-0539">Nucleus</keyword>
<feature type="compositionally biased region" description="Polar residues" evidence="9">
    <location>
        <begin position="146"/>
        <end position="156"/>
    </location>
</feature>
<dbReference type="PANTHER" id="PTHR13100">
    <property type="entry name" value="CELL GROWTH-REGULATING NUCLEOLAR PROTEIN LYAR"/>
    <property type="match status" value="1"/>
</dbReference>
<dbReference type="Proteomes" id="UP000007879">
    <property type="component" value="Unassembled WGS sequence"/>
</dbReference>
<dbReference type="PROSITE" id="PS51804">
    <property type="entry name" value="ZF_C2HC_LYAR"/>
    <property type="match status" value="1"/>
</dbReference>
<feature type="compositionally biased region" description="Basic residues" evidence="9">
    <location>
        <begin position="195"/>
        <end position="204"/>
    </location>
</feature>
<evidence type="ECO:0000256" key="2">
    <source>
        <dbReference type="ARBA" id="ARBA00022723"/>
    </source>
</evidence>
<dbReference type="GO" id="GO:0003677">
    <property type="term" value="F:DNA binding"/>
    <property type="evidence" value="ECO:0007669"/>
    <property type="project" value="InterPro"/>
</dbReference>
<dbReference type="PANTHER" id="PTHR13100:SF10">
    <property type="entry name" value="CELL GROWTH-REGULATING NUCLEOLAR PROTEIN"/>
    <property type="match status" value="1"/>
</dbReference>
<feature type="compositionally biased region" description="Basic and acidic residues" evidence="9">
    <location>
        <begin position="162"/>
        <end position="179"/>
    </location>
</feature>
<dbReference type="EnsemblMetazoa" id="Aqu2.1.41623_001">
    <property type="protein sequence ID" value="Aqu2.1.41623_001"/>
    <property type="gene ID" value="Aqu2.1.41623"/>
</dbReference>
<feature type="compositionally biased region" description="Basic residues" evidence="9">
    <location>
        <begin position="238"/>
        <end position="247"/>
    </location>
</feature>
<accession>A0A1X7VQC7</accession>
<organism evidence="11">
    <name type="scientific">Amphimedon queenslandica</name>
    <name type="common">Sponge</name>
    <dbReference type="NCBI Taxonomy" id="400682"/>
    <lineage>
        <taxon>Eukaryota</taxon>
        <taxon>Metazoa</taxon>
        <taxon>Porifera</taxon>
        <taxon>Demospongiae</taxon>
        <taxon>Heteroscleromorpha</taxon>
        <taxon>Haplosclerida</taxon>
        <taxon>Niphatidae</taxon>
        <taxon>Amphimedon</taxon>
    </lineage>
</organism>
<protein>
    <recommendedName>
        <fullName evidence="10">Zinc finger C2H2 LYAR-type domain-containing protein</fullName>
    </recommendedName>
</protein>
<dbReference type="OMA" id="MVFFCCN"/>
<evidence type="ECO:0000313" key="12">
    <source>
        <dbReference type="Proteomes" id="UP000007879"/>
    </source>
</evidence>
<feature type="domain" description="Zinc finger C2H2 LYAR-type" evidence="10">
    <location>
        <begin position="32"/>
        <end position="59"/>
    </location>
</feature>
<gene>
    <name evidence="11" type="primary">100640571</name>
</gene>
<dbReference type="FunFam" id="1.10.10.2100:FF:000002">
    <property type="entry name" value="cell growth-regulating nucleolar protein-like"/>
    <property type="match status" value="1"/>
</dbReference>
<evidence type="ECO:0000256" key="6">
    <source>
        <dbReference type="ARBA" id="ARBA00023054"/>
    </source>
</evidence>
<name>A0A1X7VQC7_AMPQE</name>
<feature type="region of interest" description="Disordered" evidence="9">
    <location>
        <begin position="223"/>
        <end position="287"/>
    </location>
</feature>
<dbReference type="Pfam" id="PF08790">
    <property type="entry name" value="zf-LYAR"/>
    <property type="match status" value="1"/>
</dbReference>
<proteinExistence type="predicted"/>
<keyword evidence="12" id="KW-1185">Reference proteome</keyword>
<reference evidence="11" key="2">
    <citation type="submission" date="2017-05" db="UniProtKB">
        <authorList>
            <consortium name="EnsemblMetazoa"/>
        </authorList>
    </citation>
    <scope>IDENTIFICATION</scope>
</reference>
<keyword evidence="6" id="KW-0175">Coiled coil</keyword>
<comment type="subcellular location">
    <subcellularLocation>
        <location evidence="1">Nucleus</location>
    </subcellularLocation>
</comment>
<dbReference type="InterPro" id="IPR036236">
    <property type="entry name" value="Znf_C2H2_sf"/>
</dbReference>
<keyword evidence="4 8" id="KW-0863">Zinc-finger</keyword>
<dbReference type="GO" id="GO:0005730">
    <property type="term" value="C:nucleolus"/>
    <property type="evidence" value="ECO:0007669"/>
    <property type="project" value="TreeGrafter"/>
</dbReference>
<dbReference type="InterPro" id="IPR039999">
    <property type="entry name" value="LYAR"/>
</dbReference>
<feature type="compositionally biased region" description="Basic and acidic residues" evidence="9">
    <location>
        <begin position="248"/>
        <end position="271"/>
    </location>
</feature>
<dbReference type="SUPFAM" id="SSF57667">
    <property type="entry name" value="beta-beta-alpha zinc fingers"/>
    <property type="match status" value="2"/>
</dbReference>
<evidence type="ECO:0000256" key="1">
    <source>
        <dbReference type="ARBA" id="ARBA00004123"/>
    </source>
</evidence>
<dbReference type="FunFam" id="3.30.1490.490:FF:000001">
    <property type="entry name" value="cell growth-regulating nucleolar protein-like"/>
    <property type="match status" value="1"/>
</dbReference>
<dbReference type="Gene3D" id="1.10.10.2100">
    <property type="match status" value="1"/>
</dbReference>
<dbReference type="EnsemblMetazoa" id="XM_003383407.2">
    <property type="protein sequence ID" value="XP_003383455.1"/>
    <property type="gene ID" value="LOC100640571"/>
</dbReference>
<feature type="compositionally biased region" description="Polar residues" evidence="9">
    <location>
        <begin position="180"/>
        <end position="194"/>
    </location>
</feature>
<evidence type="ECO:0000259" key="10">
    <source>
        <dbReference type="Pfam" id="PF08790"/>
    </source>
</evidence>
<dbReference type="STRING" id="400682.A0A1X7VQC7"/>
<reference evidence="12" key="1">
    <citation type="journal article" date="2010" name="Nature">
        <title>The Amphimedon queenslandica genome and the evolution of animal complexity.</title>
        <authorList>
            <person name="Srivastava M."/>
            <person name="Simakov O."/>
            <person name="Chapman J."/>
            <person name="Fahey B."/>
            <person name="Gauthier M.E."/>
            <person name="Mitros T."/>
            <person name="Richards G.S."/>
            <person name="Conaco C."/>
            <person name="Dacre M."/>
            <person name="Hellsten U."/>
            <person name="Larroux C."/>
            <person name="Putnam N.H."/>
            <person name="Stanke M."/>
            <person name="Adamska M."/>
            <person name="Darling A."/>
            <person name="Degnan S.M."/>
            <person name="Oakley T.H."/>
            <person name="Plachetzki D.C."/>
            <person name="Zhai Y."/>
            <person name="Adamski M."/>
            <person name="Calcino A."/>
            <person name="Cummins S.F."/>
            <person name="Goodstein D.M."/>
            <person name="Harris C."/>
            <person name="Jackson D.J."/>
            <person name="Leys S.P."/>
            <person name="Shu S."/>
            <person name="Woodcroft B.J."/>
            <person name="Vervoort M."/>
            <person name="Kosik K.S."/>
            <person name="Manning G."/>
            <person name="Degnan B.M."/>
            <person name="Rokhsar D.S."/>
        </authorList>
    </citation>
    <scope>NUCLEOTIDE SEQUENCE [LARGE SCALE GENOMIC DNA]</scope>
</reference>
<evidence type="ECO:0000313" key="11">
    <source>
        <dbReference type="EnsemblMetazoa" id="Aqu2.1.41623_001"/>
    </source>
</evidence>
<dbReference type="AlphaFoldDB" id="A0A1X7VQC7"/>
<dbReference type="GO" id="GO:0000122">
    <property type="term" value="P:negative regulation of transcription by RNA polymerase II"/>
    <property type="evidence" value="ECO:0007669"/>
    <property type="project" value="TreeGrafter"/>
</dbReference>
<evidence type="ECO:0000256" key="8">
    <source>
        <dbReference type="PROSITE-ProRule" id="PRU01145"/>
    </source>
</evidence>
<evidence type="ECO:0000256" key="4">
    <source>
        <dbReference type="ARBA" id="ARBA00022771"/>
    </source>
</evidence>
<dbReference type="KEGG" id="aqu:100640571"/>
<evidence type="ECO:0000256" key="9">
    <source>
        <dbReference type="SAM" id="MobiDB-lite"/>
    </source>
</evidence>
<dbReference type="GO" id="GO:0006364">
    <property type="term" value="P:rRNA processing"/>
    <property type="evidence" value="ECO:0007669"/>
    <property type="project" value="TreeGrafter"/>
</dbReference>
<keyword evidence="3" id="KW-0677">Repeat</keyword>
<evidence type="ECO:0000256" key="7">
    <source>
        <dbReference type="ARBA" id="ARBA00023242"/>
    </source>
</evidence>
<dbReference type="eggNOG" id="KOG2186">
    <property type="taxonomic scope" value="Eukaryota"/>
</dbReference>
<keyword evidence="5" id="KW-0862">Zinc</keyword>
<feature type="region of interest" description="Disordered" evidence="9">
    <location>
        <begin position="145"/>
        <end position="207"/>
    </location>
</feature>
<dbReference type="GO" id="GO:0008270">
    <property type="term" value="F:zinc ion binding"/>
    <property type="evidence" value="ECO:0007669"/>
    <property type="project" value="UniProtKB-KW"/>
</dbReference>
<dbReference type="OrthoDB" id="21474at2759"/>
<sequence length="287" mass="32540">MVFFCCNACGQSVKKNAVEKHWQTECARCWILSCLDCGKDFVGDDYKTHTSCVTEAEKYQGDLFKGEKGGISKGEKKQQEWLESVSACLQAGTYSPRISLLLKKILQYPNIPRKKAKFQNFVKNSINVHDQSTLDSLWDIFHDPPKTQQAINTPTESAPDVAEGKMSEEKTTIKVEVKTGQDSTPQLGIESGQTVKRKGKKRKKSECEDEDDYIVLEIIENDEKNLGAGNESNDQTVKQKKKKRKKSKCEDENDLHVPHEIKSEKKEEPKKPAKKKKKKAKKKESKA</sequence>
<keyword evidence="2" id="KW-0479">Metal-binding</keyword>